<feature type="compositionally biased region" description="Basic and acidic residues" evidence="7">
    <location>
        <begin position="151"/>
        <end position="175"/>
    </location>
</feature>
<feature type="compositionally biased region" description="Basic residues" evidence="7">
    <location>
        <begin position="232"/>
        <end position="243"/>
    </location>
</feature>
<dbReference type="GO" id="GO:0005681">
    <property type="term" value="C:spliceosomal complex"/>
    <property type="evidence" value="ECO:0007669"/>
    <property type="project" value="UniProtKB-KW"/>
</dbReference>
<reference evidence="9 10" key="1">
    <citation type="journal article" date="2023" name="G3 (Bethesda)">
        <title>A high-quality reference genome for the fission yeast Schizosaccharomyces osmophilus.</title>
        <authorList>
            <person name="Jia G.S."/>
            <person name="Zhang W.C."/>
            <person name="Liang Y."/>
            <person name="Liu X.H."/>
            <person name="Rhind N."/>
            <person name="Pidoux A."/>
            <person name="Brysch-Herzberg M."/>
            <person name="Du L.L."/>
        </authorList>
    </citation>
    <scope>NUCLEOTIDE SEQUENCE [LARGE SCALE GENOMIC DNA]</scope>
    <source>
        <strain evidence="9 10">CBS 15793</strain>
    </source>
</reference>
<dbReference type="GO" id="GO:0006397">
    <property type="term" value="P:mRNA processing"/>
    <property type="evidence" value="ECO:0007669"/>
    <property type="project" value="UniProtKB-KW"/>
</dbReference>
<dbReference type="EMBL" id="CP115612">
    <property type="protein sequence ID" value="WBW73559.1"/>
    <property type="molecule type" value="Genomic_DNA"/>
</dbReference>
<dbReference type="CDD" id="cd21372">
    <property type="entry name" value="cwf21_CWC21-like"/>
    <property type="match status" value="1"/>
</dbReference>
<feature type="compositionally biased region" description="Basic and acidic residues" evidence="7">
    <location>
        <begin position="188"/>
        <end position="225"/>
    </location>
</feature>
<evidence type="ECO:0000256" key="5">
    <source>
        <dbReference type="ARBA" id="ARBA00023187"/>
    </source>
</evidence>
<feature type="compositionally biased region" description="Basic and acidic residues" evidence="7">
    <location>
        <begin position="92"/>
        <end position="108"/>
    </location>
</feature>
<accession>A0AAE9WC77</accession>
<evidence type="ECO:0000313" key="10">
    <source>
        <dbReference type="Proteomes" id="UP001212411"/>
    </source>
</evidence>
<dbReference type="KEGG" id="som:SOMG_03677"/>
<feature type="compositionally biased region" description="Basic and acidic residues" evidence="7">
    <location>
        <begin position="122"/>
        <end position="141"/>
    </location>
</feature>
<feature type="region of interest" description="Disordered" evidence="7">
    <location>
        <begin position="78"/>
        <end position="109"/>
    </location>
</feature>
<dbReference type="PANTHER" id="PTHR36562:SF5">
    <property type="entry name" value="SERINE_ARGININE REPETITIVE MATRIX 2"/>
    <property type="match status" value="1"/>
</dbReference>
<keyword evidence="4" id="KW-0747">Spliceosome</keyword>
<keyword evidence="10" id="KW-1185">Reference proteome</keyword>
<dbReference type="GO" id="GO:0008380">
    <property type="term" value="P:RNA splicing"/>
    <property type="evidence" value="ECO:0007669"/>
    <property type="project" value="UniProtKB-KW"/>
</dbReference>
<evidence type="ECO:0000256" key="3">
    <source>
        <dbReference type="ARBA" id="ARBA00022664"/>
    </source>
</evidence>
<evidence type="ECO:0000313" key="9">
    <source>
        <dbReference type="EMBL" id="WBW73559.1"/>
    </source>
</evidence>
<dbReference type="SMART" id="SM01115">
    <property type="entry name" value="cwf21"/>
    <property type="match status" value="1"/>
</dbReference>
<keyword evidence="3" id="KW-0507">mRNA processing</keyword>
<proteinExistence type="inferred from homology"/>
<evidence type="ECO:0000256" key="7">
    <source>
        <dbReference type="SAM" id="MobiDB-lite"/>
    </source>
</evidence>
<protein>
    <submittedName>
        <fullName evidence="9">Complexed with Cdc5 protein Cwf21</fullName>
    </submittedName>
</protein>
<dbReference type="InterPro" id="IPR051372">
    <property type="entry name" value="CWC21"/>
</dbReference>
<dbReference type="GeneID" id="80877155"/>
<name>A0AAE9WC77_9SCHI</name>
<keyword evidence="5" id="KW-0508">mRNA splicing</keyword>
<gene>
    <name evidence="9" type="primary">cwf21</name>
    <name evidence="9" type="ORF">SOMG_03677</name>
</gene>
<feature type="domain" description="CWF21" evidence="8">
    <location>
        <begin position="56"/>
        <end position="125"/>
    </location>
</feature>
<dbReference type="PANTHER" id="PTHR36562">
    <property type="entry name" value="SERINE/ARGININE REPETITIVE MATRIX 2"/>
    <property type="match status" value="1"/>
</dbReference>
<evidence type="ECO:0000256" key="2">
    <source>
        <dbReference type="ARBA" id="ARBA00005954"/>
    </source>
</evidence>
<feature type="region of interest" description="Disordered" evidence="7">
    <location>
        <begin position="1"/>
        <end position="20"/>
    </location>
</feature>
<dbReference type="Pfam" id="PF08312">
    <property type="entry name" value="cwf21"/>
    <property type="match status" value="1"/>
</dbReference>
<keyword evidence="6" id="KW-0539">Nucleus</keyword>
<organism evidence="9 10">
    <name type="scientific">Schizosaccharomyces osmophilus</name>
    <dbReference type="NCBI Taxonomy" id="2545709"/>
    <lineage>
        <taxon>Eukaryota</taxon>
        <taxon>Fungi</taxon>
        <taxon>Dikarya</taxon>
        <taxon>Ascomycota</taxon>
        <taxon>Taphrinomycotina</taxon>
        <taxon>Schizosaccharomycetes</taxon>
        <taxon>Schizosaccharomycetales</taxon>
        <taxon>Schizosaccharomycetaceae</taxon>
        <taxon>Schizosaccharomyces</taxon>
    </lineage>
</organism>
<comment type="similarity">
    <text evidence="2">Belongs to the CWC21 family.</text>
</comment>
<dbReference type="Proteomes" id="UP001212411">
    <property type="component" value="Chromosome 2"/>
</dbReference>
<sequence>MSYNGIGLQTPRGSGTNGYVMRNLSNVKRYNNTGTKKMHEYDEKTLTKRRIDPEISKHERRRQIESKVLLFREELLAHTEPQQTRYPEEEDIERKEVEEEERGKRDENIEALVQEYREKLWKESEEEDRYHEKNNFESLMHDDDEVSGSRGRNDYHGHERKNQKYKGRLESRRDISPMSASRGSQNRRHGDSYYRGRDRYVDDVERDYEPDRRSSRSERPKREDYDSYSSYRPRRHARSRSKSRSPSPRNQLDTREERNYHFRRPSFQNRERSPPERGELQESNSPIE</sequence>
<feature type="compositionally biased region" description="Basic and acidic residues" evidence="7">
    <location>
        <begin position="269"/>
        <end position="280"/>
    </location>
</feature>
<dbReference type="InterPro" id="IPR013170">
    <property type="entry name" value="mRNA_splic_Cwf21_dom"/>
</dbReference>
<evidence type="ECO:0000259" key="8">
    <source>
        <dbReference type="SMART" id="SM01115"/>
    </source>
</evidence>
<evidence type="ECO:0000256" key="1">
    <source>
        <dbReference type="ARBA" id="ARBA00004123"/>
    </source>
</evidence>
<dbReference type="RefSeq" id="XP_056037802.1">
    <property type="nucleotide sequence ID" value="XM_056182466.1"/>
</dbReference>
<comment type="subcellular location">
    <subcellularLocation>
        <location evidence="1">Nucleus</location>
    </subcellularLocation>
</comment>
<feature type="region of interest" description="Disordered" evidence="7">
    <location>
        <begin position="122"/>
        <end position="288"/>
    </location>
</feature>
<dbReference type="AlphaFoldDB" id="A0AAE9WC77"/>
<evidence type="ECO:0000256" key="6">
    <source>
        <dbReference type="ARBA" id="ARBA00023242"/>
    </source>
</evidence>
<evidence type="ECO:0000256" key="4">
    <source>
        <dbReference type="ARBA" id="ARBA00022728"/>
    </source>
</evidence>